<dbReference type="Gene3D" id="3.20.10.10">
    <property type="entry name" value="D-amino Acid Aminotransferase, subunit A, domain 2"/>
    <property type="match status" value="1"/>
</dbReference>
<evidence type="ECO:0000256" key="1">
    <source>
        <dbReference type="ARBA" id="ARBA00001933"/>
    </source>
</evidence>
<evidence type="ECO:0000313" key="4">
    <source>
        <dbReference type="EMBL" id="CAB4666210.1"/>
    </source>
</evidence>
<dbReference type="PANTHER" id="PTHR42743:SF11">
    <property type="entry name" value="AMINODEOXYCHORISMATE LYASE"/>
    <property type="match status" value="1"/>
</dbReference>
<dbReference type="GO" id="GO:0003824">
    <property type="term" value="F:catalytic activity"/>
    <property type="evidence" value="ECO:0007669"/>
    <property type="project" value="InterPro"/>
</dbReference>
<dbReference type="GO" id="GO:0046394">
    <property type="term" value="P:carboxylic acid biosynthetic process"/>
    <property type="evidence" value="ECO:0007669"/>
    <property type="project" value="UniProtKB-ARBA"/>
</dbReference>
<dbReference type="PANTHER" id="PTHR42743">
    <property type="entry name" value="AMINO-ACID AMINOTRANSFERASE"/>
    <property type="match status" value="1"/>
</dbReference>
<dbReference type="InterPro" id="IPR050571">
    <property type="entry name" value="Class-IV_PLP-Dep_Aminotrnsfr"/>
</dbReference>
<dbReference type="GO" id="GO:0005829">
    <property type="term" value="C:cytosol"/>
    <property type="evidence" value="ECO:0007669"/>
    <property type="project" value="TreeGrafter"/>
</dbReference>
<organism evidence="4">
    <name type="scientific">freshwater metagenome</name>
    <dbReference type="NCBI Taxonomy" id="449393"/>
    <lineage>
        <taxon>unclassified sequences</taxon>
        <taxon>metagenomes</taxon>
        <taxon>ecological metagenomes</taxon>
    </lineage>
</organism>
<dbReference type="InterPro" id="IPR001544">
    <property type="entry name" value="Aminotrans_IV"/>
</dbReference>
<dbReference type="EMBL" id="CAEZWM010000173">
    <property type="protein sequence ID" value="CAB4666210.1"/>
    <property type="molecule type" value="Genomic_DNA"/>
</dbReference>
<dbReference type="AlphaFoldDB" id="A0A6J6LWA9"/>
<dbReference type="FunFam" id="3.20.10.10:FF:000002">
    <property type="entry name" value="D-alanine aminotransferase"/>
    <property type="match status" value="1"/>
</dbReference>
<evidence type="ECO:0000256" key="2">
    <source>
        <dbReference type="ARBA" id="ARBA00009320"/>
    </source>
</evidence>
<dbReference type="InterPro" id="IPR018300">
    <property type="entry name" value="Aminotrans_IV_CS"/>
</dbReference>
<accession>A0A6J6LWA9</accession>
<name>A0A6J6LWA9_9ZZZZ</name>
<dbReference type="InterPro" id="IPR043132">
    <property type="entry name" value="BCAT-like_C"/>
</dbReference>
<dbReference type="InterPro" id="IPR043131">
    <property type="entry name" value="BCAT-like_N"/>
</dbReference>
<sequence>MILWLNGAMVSDSEARIAPSDHGFLVGDGVFETLRVYAGVPFAWGRHRLRLEHSAAALGLSLPSDEVLRSAADDVIAMNALPDCRMRVTITGGESSLGSDQSSSPVTAVIAVGHLTDWPATASVVTVPWTRNERGATAGLKTTSYAENVRALTFAKDHGASEAIFANTRDALCEGTGSNVFLLQDGVLVTPALSSGCLAGVTRALVIELADRIGIPCEERDLPLAALAGASEAFLTSSTREIQAIGAVDGVSLSSAPGPITLQLQSAWRDLLSTTLEP</sequence>
<keyword evidence="3" id="KW-0663">Pyridoxal phosphate</keyword>
<evidence type="ECO:0000256" key="3">
    <source>
        <dbReference type="ARBA" id="ARBA00022898"/>
    </source>
</evidence>
<reference evidence="4" key="1">
    <citation type="submission" date="2020-05" db="EMBL/GenBank/DDBJ databases">
        <authorList>
            <person name="Chiriac C."/>
            <person name="Salcher M."/>
            <person name="Ghai R."/>
            <person name="Kavagutti S V."/>
        </authorList>
    </citation>
    <scope>NUCLEOTIDE SEQUENCE</scope>
</reference>
<dbReference type="GO" id="GO:0008652">
    <property type="term" value="P:amino acid biosynthetic process"/>
    <property type="evidence" value="ECO:0007669"/>
    <property type="project" value="UniProtKB-ARBA"/>
</dbReference>
<gene>
    <name evidence="4" type="ORF">UFOPK2242_01231</name>
</gene>
<dbReference type="InterPro" id="IPR036038">
    <property type="entry name" value="Aminotransferase-like"/>
</dbReference>
<dbReference type="Gene3D" id="3.30.470.10">
    <property type="match status" value="1"/>
</dbReference>
<comment type="cofactor">
    <cofactor evidence="1">
        <name>pyridoxal 5'-phosphate</name>
        <dbReference type="ChEBI" id="CHEBI:597326"/>
    </cofactor>
</comment>
<dbReference type="SUPFAM" id="SSF56752">
    <property type="entry name" value="D-aminoacid aminotransferase-like PLP-dependent enzymes"/>
    <property type="match status" value="1"/>
</dbReference>
<proteinExistence type="inferred from homology"/>
<dbReference type="Pfam" id="PF01063">
    <property type="entry name" value="Aminotran_4"/>
    <property type="match status" value="1"/>
</dbReference>
<dbReference type="PROSITE" id="PS00770">
    <property type="entry name" value="AA_TRANSFER_CLASS_4"/>
    <property type="match status" value="1"/>
</dbReference>
<comment type="similarity">
    <text evidence="2">Belongs to the class-IV pyridoxal-phosphate-dependent aminotransferase family.</text>
</comment>
<protein>
    <submittedName>
        <fullName evidence="4">Unannotated protein</fullName>
    </submittedName>
</protein>